<dbReference type="AlphaFoldDB" id="A0A9X2VGU6"/>
<comment type="caution">
    <text evidence="3">The sequence shown here is derived from an EMBL/GenBank/DDBJ whole genome shotgun (WGS) entry which is preliminary data.</text>
</comment>
<organism evidence="3 4">
    <name type="scientific">Umezawaea endophytica</name>
    <dbReference type="NCBI Taxonomy" id="1654476"/>
    <lineage>
        <taxon>Bacteria</taxon>
        <taxon>Bacillati</taxon>
        <taxon>Actinomycetota</taxon>
        <taxon>Actinomycetes</taxon>
        <taxon>Pseudonocardiales</taxon>
        <taxon>Pseudonocardiaceae</taxon>
        <taxon>Umezawaea</taxon>
    </lineage>
</organism>
<keyword evidence="2" id="KW-0472">Membrane</keyword>
<sequence>MSTTVAFWRRPWIAPLLFVTVAFLAFSVPRYLTLDPTRSLLPIRENAPLHYPALVLHIFLGSVALLASCFQVWPWFRSRYPSIHRLLGRAYVSTALPAAVLAIPVSIYGHTGFVGSAGNLLLSTVWFATTVAGFRMARQRRFQEHRRWMIRSFALGMSIVVNRLWGVLMIAVVVPLITSTDAEAEALMMPAFTATVWLSWVVNLLLAEWWIERTSRRRPTAAPRRDDRTSGTPSLQPPEPAQRSS</sequence>
<feature type="transmembrane region" description="Helical" evidence="2">
    <location>
        <begin position="52"/>
        <end position="76"/>
    </location>
</feature>
<feature type="compositionally biased region" description="Pro residues" evidence="1">
    <location>
        <begin position="235"/>
        <end position="245"/>
    </location>
</feature>
<keyword evidence="2" id="KW-0812">Transmembrane</keyword>
<dbReference type="Pfam" id="PF10067">
    <property type="entry name" value="DUF2306"/>
    <property type="match status" value="1"/>
</dbReference>
<proteinExistence type="predicted"/>
<dbReference type="RefSeq" id="WP_259621904.1">
    <property type="nucleotide sequence ID" value="NZ_JANYMP010000002.1"/>
</dbReference>
<evidence type="ECO:0000313" key="4">
    <source>
        <dbReference type="Proteomes" id="UP001141259"/>
    </source>
</evidence>
<protein>
    <submittedName>
        <fullName evidence="3">DUF2306 domain-containing protein</fullName>
    </submittedName>
</protein>
<feature type="transmembrane region" description="Helical" evidence="2">
    <location>
        <begin position="155"/>
        <end position="177"/>
    </location>
</feature>
<gene>
    <name evidence="3" type="ORF">NZH93_06035</name>
</gene>
<keyword evidence="2" id="KW-1133">Transmembrane helix</keyword>
<feature type="region of interest" description="Disordered" evidence="1">
    <location>
        <begin position="218"/>
        <end position="245"/>
    </location>
</feature>
<feature type="transmembrane region" description="Helical" evidence="2">
    <location>
        <begin position="12"/>
        <end position="32"/>
    </location>
</feature>
<dbReference type="EMBL" id="JANYMP010000002">
    <property type="protein sequence ID" value="MCS7476405.1"/>
    <property type="molecule type" value="Genomic_DNA"/>
</dbReference>
<reference evidence="3" key="1">
    <citation type="submission" date="2022-08" db="EMBL/GenBank/DDBJ databases">
        <authorList>
            <person name="Tistechok S."/>
            <person name="Samborskyy M."/>
            <person name="Roman I."/>
        </authorList>
    </citation>
    <scope>NUCLEOTIDE SEQUENCE</scope>
    <source>
        <strain evidence="3">DSM 103496</strain>
    </source>
</reference>
<dbReference type="Proteomes" id="UP001141259">
    <property type="component" value="Unassembled WGS sequence"/>
</dbReference>
<feature type="transmembrane region" description="Helical" evidence="2">
    <location>
        <begin position="189"/>
        <end position="211"/>
    </location>
</feature>
<dbReference type="InterPro" id="IPR018750">
    <property type="entry name" value="DUF2306_membrane"/>
</dbReference>
<accession>A0A9X2VGU6</accession>
<evidence type="ECO:0000256" key="2">
    <source>
        <dbReference type="SAM" id="Phobius"/>
    </source>
</evidence>
<feature type="transmembrane region" description="Helical" evidence="2">
    <location>
        <begin position="113"/>
        <end position="134"/>
    </location>
</feature>
<feature type="transmembrane region" description="Helical" evidence="2">
    <location>
        <begin position="88"/>
        <end position="107"/>
    </location>
</feature>
<evidence type="ECO:0000313" key="3">
    <source>
        <dbReference type="EMBL" id="MCS7476405.1"/>
    </source>
</evidence>
<name>A0A9X2VGU6_9PSEU</name>
<evidence type="ECO:0000256" key="1">
    <source>
        <dbReference type="SAM" id="MobiDB-lite"/>
    </source>
</evidence>
<keyword evidence="4" id="KW-1185">Reference proteome</keyword>